<keyword evidence="9 14" id="KW-0539">Nucleus</keyword>
<dbReference type="PIRSF" id="PIRSF028762">
    <property type="entry name" value="ABD1"/>
    <property type="match status" value="1"/>
</dbReference>
<evidence type="ECO:0000256" key="16">
    <source>
        <dbReference type="PIRSR" id="PIRSR028762-2"/>
    </source>
</evidence>
<evidence type="ECO:0000256" key="12">
    <source>
        <dbReference type="ARBA" id="ARBA00044712"/>
    </source>
</evidence>
<comment type="subcellular location">
    <subcellularLocation>
        <location evidence="1 14">Nucleus</location>
    </subcellularLocation>
</comment>
<keyword evidence="5 14" id="KW-0808">Transferase</keyword>
<dbReference type="InterPro" id="IPR029063">
    <property type="entry name" value="SAM-dependent_MTases_sf"/>
</dbReference>
<evidence type="ECO:0000256" key="11">
    <source>
        <dbReference type="ARBA" id="ARBA00033387"/>
    </source>
</evidence>
<evidence type="ECO:0000256" key="13">
    <source>
        <dbReference type="ARBA" id="ARBA00049739"/>
    </source>
</evidence>
<gene>
    <name evidence="19" type="ORF">FB192DRAFT_1460652</name>
</gene>
<keyword evidence="3 14" id="KW-0489">Methyltransferase</keyword>
<evidence type="ECO:0000313" key="19">
    <source>
        <dbReference type="EMBL" id="KAF1800281.1"/>
    </source>
</evidence>
<evidence type="ECO:0000256" key="2">
    <source>
        <dbReference type="ARBA" id="ARBA00011926"/>
    </source>
</evidence>
<proteinExistence type="inferred from homology"/>
<feature type="site" description="mRNA cap binding" evidence="16">
    <location>
        <position position="330"/>
    </location>
</feature>
<sequence length="404" mass="46694">MDQSNKGYGQQPPQYYSPPPQSYGQPQQGYSQQYGQQQSYGQPQYGQQQPYYAPQPQPQTVYVQQQPQHKDDNSMCLGCNIMKRSYDNDTSNNVAYNSNKAARHQYDANPSSVAQHYNDRPDVGVVKRKESRIIRLRSFNNWVKSVLIHRYVRPRQNVFDMGCGKGGDLIKWAKARIQHLVAADIANVSLEQMRKRYETLRDRTFSAEFHAMDCYSELIAPKLDKNMRFDTVSMQFCLHYAFENEHKARIMLQNVSTQLRSGGYFIGTMPDANWIVKRVRQEPVGSFGFGNSIYSITFDHIKDEDGTKTGFTPFGCKYMFHLVDAVDCPEYLVHWRTFENLASEYGLKLKFKENFHDFYASASKEEEHARLLNRIGVIGGQAPEMTQEEWEAAGIYLAFAFEKK</sequence>
<evidence type="ECO:0000259" key="18">
    <source>
        <dbReference type="PROSITE" id="PS51562"/>
    </source>
</evidence>
<dbReference type="GO" id="GO:0003723">
    <property type="term" value="F:RNA binding"/>
    <property type="evidence" value="ECO:0007669"/>
    <property type="project" value="UniProtKB-KW"/>
</dbReference>
<dbReference type="PROSITE" id="PS51562">
    <property type="entry name" value="RNA_CAP0_MT"/>
    <property type="match status" value="1"/>
</dbReference>
<dbReference type="InterPro" id="IPR039753">
    <property type="entry name" value="RG7MT1"/>
</dbReference>
<dbReference type="Gene3D" id="3.40.50.150">
    <property type="entry name" value="Vaccinia Virus protein VP39"/>
    <property type="match status" value="1"/>
</dbReference>
<feature type="site" description="mRNA cap binding" evidence="16">
    <location>
        <position position="171"/>
    </location>
</feature>
<feature type="binding site" evidence="15">
    <location>
        <position position="184"/>
    </location>
    <ligand>
        <name>S-adenosyl-L-methionine</name>
        <dbReference type="ChEBI" id="CHEBI:59789"/>
    </ligand>
</feature>
<evidence type="ECO:0000256" key="7">
    <source>
        <dbReference type="ARBA" id="ARBA00022884"/>
    </source>
</evidence>
<feature type="binding site" evidence="15">
    <location>
        <position position="162"/>
    </location>
    <ligand>
        <name>S-adenosyl-L-methionine</name>
        <dbReference type="ChEBI" id="CHEBI:59789"/>
    </ligand>
</feature>
<dbReference type="CDD" id="cd02440">
    <property type="entry name" value="AdoMet_MTases"/>
    <property type="match status" value="1"/>
</dbReference>
<feature type="site" description="mRNA cap binding" evidence="16">
    <location>
        <position position="196"/>
    </location>
</feature>
<feature type="site" description="mRNA cap binding" evidence="16">
    <location>
        <position position="239"/>
    </location>
</feature>
<dbReference type="GO" id="GO:0005634">
    <property type="term" value="C:nucleus"/>
    <property type="evidence" value="ECO:0007669"/>
    <property type="project" value="UniProtKB-SubCell"/>
</dbReference>
<keyword evidence="4 14" id="KW-0507">mRNA processing</keyword>
<organism evidence="19 20">
    <name type="scientific">Mucor circinelloides f. lusitanicus</name>
    <name type="common">Mucor racemosus var. lusitanicus</name>
    <dbReference type="NCBI Taxonomy" id="29924"/>
    <lineage>
        <taxon>Eukaryota</taxon>
        <taxon>Fungi</taxon>
        <taxon>Fungi incertae sedis</taxon>
        <taxon>Mucoromycota</taxon>
        <taxon>Mucoromycotina</taxon>
        <taxon>Mucoromycetes</taxon>
        <taxon>Mucorales</taxon>
        <taxon>Mucorineae</taxon>
        <taxon>Mucoraceae</taxon>
        <taxon>Mucor</taxon>
    </lineage>
</organism>
<comment type="similarity">
    <text evidence="14">Belongs to the class I-like SAM-binding methyltransferase superfamily. mRNA cap 0 methyltransferase family.</text>
</comment>
<evidence type="ECO:0000256" key="17">
    <source>
        <dbReference type="SAM" id="MobiDB-lite"/>
    </source>
</evidence>
<keyword evidence="6 14" id="KW-0949">S-adenosyl-L-methionine</keyword>
<evidence type="ECO:0000256" key="10">
    <source>
        <dbReference type="ARBA" id="ARBA00032772"/>
    </source>
</evidence>
<feature type="compositionally biased region" description="Low complexity" evidence="17">
    <location>
        <begin position="22"/>
        <end position="67"/>
    </location>
</feature>
<dbReference type="Proteomes" id="UP000469890">
    <property type="component" value="Unassembled WGS sequence"/>
</dbReference>
<dbReference type="InterPro" id="IPR016899">
    <property type="entry name" value="mRNA_G-N7_MeTrfase_euk"/>
</dbReference>
<keyword evidence="7 14" id="KW-0694">RNA-binding</keyword>
<dbReference type="EC" id="2.1.1.56" evidence="2 14"/>
<accession>A0A8H4EZF5</accession>
<evidence type="ECO:0000256" key="8">
    <source>
        <dbReference type="ARBA" id="ARBA00023042"/>
    </source>
</evidence>
<dbReference type="PANTHER" id="PTHR12189:SF2">
    <property type="entry name" value="MRNA CAP GUANINE-N7 METHYLTRANSFERASE"/>
    <property type="match status" value="1"/>
</dbReference>
<keyword evidence="8 14" id="KW-0506">mRNA capping</keyword>
<dbReference type="EMBL" id="JAAECE010000006">
    <property type="protein sequence ID" value="KAF1800281.1"/>
    <property type="molecule type" value="Genomic_DNA"/>
</dbReference>
<dbReference type="GO" id="GO:0004482">
    <property type="term" value="F:mRNA 5'-cap (guanine-N7-)-methyltransferase activity"/>
    <property type="evidence" value="ECO:0007669"/>
    <property type="project" value="UniProtKB-EC"/>
</dbReference>
<reference evidence="19 20" key="1">
    <citation type="submission" date="2019-09" db="EMBL/GenBank/DDBJ databases">
        <authorList>
            <consortium name="DOE Joint Genome Institute"/>
            <person name="Mondo S.J."/>
            <person name="Navarro-Mendoza M.I."/>
            <person name="Perez-Arques C."/>
            <person name="Panchal S."/>
            <person name="Nicolas F.E."/>
            <person name="Ganguly P."/>
            <person name="Pangilinan J."/>
            <person name="Grigoriev I."/>
            <person name="Heitman J."/>
            <person name="Sanya K."/>
            <person name="Garre V."/>
        </authorList>
    </citation>
    <scope>NUCLEOTIDE SEQUENCE [LARGE SCALE GENOMIC DNA]</scope>
    <source>
        <strain evidence="19 20">MU402</strain>
    </source>
</reference>
<dbReference type="Pfam" id="PF03291">
    <property type="entry name" value="mRNA_G-N7_MeTrfase"/>
    <property type="match status" value="1"/>
</dbReference>
<feature type="binding site" evidence="15">
    <location>
        <position position="213"/>
    </location>
    <ligand>
        <name>S-adenosyl-L-methionine</name>
        <dbReference type="ChEBI" id="CHEBI:59789"/>
    </ligand>
</feature>
<name>A0A8H4EZF5_MUCCL</name>
<evidence type="ECO:0000256" key="14">
    <source>
        <dbReference type="PIRNR" id="PIRNR028762"/>
    </source>
</evidence>
<evidence type="ECO:0000256" key="9">
    <source>
        <dbReference type="ARBA" id="ARBA00023242"/>
    </source>
</evidence>
<feature type="site" description="mRNA cap binding" evidence="16">
    <location>
        <position position="396"/>
    </location>
</feature>
<protein>
    <recommendedName>
        <fullName evidence="13 14">mRNA cap guanine-N(7) methyltransferase</fullName>
        <ecNumber evidence="2 14">2.1.1.56</ecNumber>
    </recommendedName>
    <alternativeName>
        <fullName evidence="10 14">mRNA (guanine-N(7))-methyltransferase</fullName>
    </alternativeName>
    <alternativeName>
        <fullName evidence="11 14">mRNA cap methyltransferase</fullName>
    </alternativeName>
</protein>
<feature type="binding site" evidence="15">
    <location>
        <position position="235"/>
    </location>
    <ligand>
        <name>S-adenosyl-L-methionine</name>
        <dbReference type="ChEBI" id="CHEBI:59789"/>
    </ligand>
</feature>
<feature type="binding site" evidence="15">
    <location>
        <position position="144"/>
    </location>
    <ligand>
        <name>S-adenosyl-L-methionine</name>
        <dbReference type="ChEBI" id="CHEBI:59789"/>
    </ligand>
</feature>
<evidence type="ECO:0000256" key="15">
    <source>
        <dbReference type="PIRSR" id="PIRSR028762-1"/>
    </source>
</evidence>
<feature type="binding site" evidence="15">
    <location>
        <position position="240"/>
    </location>
    <ligand>
        <name>S-adenosyl-L-methionine</name>
        <dbReference type="ChEBI" id="CHEBI:59789"/>
    </ligand>
</feature>
<evidence type="ECO:0000256" key="1">
    <source>
        <dbReference type="ARBA" id="ARBA00004123"/>
    </source>
</evidence>
<dbReference type="SUPFAM" id="SSF53335">
    <property type="entry name" value="S-adenosyl-L-methionine-dependent methyltransferases"/>
    <property type="match status" value="1"/>
</dbReference>
<dbReference type="AlphaFoldDB" id="A0A8H4EZF5"/>
<evidence type="ECO:0000256" key="3">
    <source>
        <dbReference type="ARBA" id="ARBA00022603"/>
    </source>
</evidence>
<feature type="region of interest" description="Disordered" evidence="17">
    <location>
        <begin position="1"/>
        <end position="68"/>
    </location>
</feature>
<feature type="site" description="mRNA cap binding" evidence="16">
    <location>
        <position position="165"/>
    </location>
</feature>
<dbReference type="InterPro" id="IPR004971">
    <property type="entry name" value="mRNA_G-N7_MeTrfase_dom"/>
</dbReference>
<feature type="binding site" evidence="16">
    <location>
        <begin position="140"/>
        <end position="141"/>
    </location>
    <ligand>
        <name>mRNA</name>
        <dbReference type="ChEBI" id="CHEBI:33699"/>
    </ligand>
</feature>
<dbReference type="PANTHER" id="PTHR12189">
    <property type="entry name" value="MRNA GUANINE-7- METHYLTRANSFERASE"/>
    <property type="match status" value="1"/>
</dbReference>
<comment type="catalytic activity">
    <reaction evidence="12">
        <text>a 5'-end (5'-triphosphoguanosine)-ribonucleoside in mRNA + S-adenosyl-L-methionine = a 5'-end (N(7)-methyl 5'-triphosphoguanosine)-ribonucleoside in mRNA + S-adenosyl-L-homocysteine</text>
        <dbReference type="Rhea" id="RHEA:67008"/>
        <dbReference type="Rhea" id="RHEA-COMP:17166"/>
        <dbReference type="Rhea" id="RHEA-COMP:17167"/>
        <dbReference type="ChEBI" id="CHEBI:57856"/>
        <dbReference type="ChEBI" id="CHEBI:59789"/>
        <dbReference type="ChEBI" id="CHEBI:156461"/>
        <dbReference type="ChEBI" id="CHEBI:167617"/>
        <dbReference type="EC" id="2.1.1.56"/>
    </reaction>
</comment>
<feature type="domain" description="MRNA cap 0 methyltransferase" evidence="18">
    <location>
        <begin position="131"/>
        <end position="404"/>
    </location>
</feature>
<comment type="caution">
    <text evidence="19">The sequence shown here is derived from an EMBL/GenBank/DDBJ whole genome shotgun (WGS) entry which is preliminary data.</text>
</comment>
<evidence type="ECO:0000256" key="6">
    <source>
        <dbReference type="ARBA" id="ARBA00022691"/>
    </source>
</evidence>
<evidence type="ECO:0000313" key="20">
    <source>
        <dbReference type="Proteomes" id="UP000469890"/>
    </source>
</evidence>
<evidence type="ECO:0000256" key="5">
    <source>
        <dbReference type="ARBA" id="ARBA00022679"/>
    </source>
</evidence>
<evidence type="ECO:0000256" key="4">
    <source>
        <dbReference type="ARBA" id="ARBA00022664"/>
    </source>
</evidence>